<name>A0A6A3JEE2_9STRA</name>
<dbReference type="AlphaFoldDB" id="A0A6A3JEE2"/>
<sequence length="197" mass="21832">MSEKTFMRLKEKCPFVECVEFEEPIPCTTVGGDVEVNRAVNVHVTLRTAAGPMSIGSPVQCVIVPGELEEFIIGMEVLASLGIDVDRDLEVVASQGQPDEPDEFGEPDIGSAPELIVELEKLIRELVTRAGQKGFPKEYLDELSRIAFRFGLSREKLGKDPPARAPPTKIRLKQDAKPYKCKARKYPPEVRGLQPQT</sequence>
<reference evidence="2 4" key="1">
    <citation type="submission" date="2018-09" db="EMBL/GenBank/DDBJ databases">
        <title>Genomic investigation of the strawberry pathogen Phytophthora fragariae indicates pathogenicity is determined by transcriptional variation in three key races.</title>
        <authorList>
            <person name="Adams T.M."/>
            <person name="Armitage A.D."/>
            <person name="Sobczyk M.K."/>
            <person name="Bates H.J."/>
            <person name="Dunwell J.M."/>
            <person name="Nellist C.F."/>
            <person name="Harrison R.J."/>
        </authorList>
    </citation>
    <scope>NUCLEOTIDE SEQUENCE [LARGE SCALE GENOMIC DNA]</scope>
    <source>
        <strain evidence="2 4">SCRP249</strain>
        <strain evidence="3 5">SCRP333</strain>
    </source>
</reference>
<gene>
    <name evidence="2" type="ORF">PR001_g21053</name>
    <name evidence="3" type="ORF">PR003_g22181</name>
</gene>
<evidence type="ECO:0000313" key="2">
    <source>
        <dbReference type="EMBL" id="KAE8992047.1"/>
    </source>
</evidence>
<organism evidence="2 4">
    <name type="scientific">Phytophthora rubi</name>
    <dbReference type="NCBI Taxonomy" id="129364"/>
    <lineage>
        <taxon>Eukaryota</taxon>
        <taxon>Sar</taxon>
        <taxon>Stramenopiles</taxon>
        <taxon>Oomycota</taxon>
        <taxon>Peronosporomycetes</taxon>
        <taxon>Peronosporales</taxon>
        <taxon>Peronosporaceae</taxon>
        <taxon>Phytophthora</taxon>
    </lineage>
</organism>
<dbReference type="Proteomes" id="UP000429607">
    <property type="component" value="Unassembled WGS sequence"/>
</dbReference>
<keyword evidence="5" id="KW-1185">Reference proteome</keyword>
<accession>A0A6A3JEE2</accession>
<evidence type="ECO:0000313" key="3">
    <source>
        <dbReference type="EMBL" id="KAE9302749.1"/>
    </source>
</evidence>
<comment type="caution">
    <text evidence="2">The sequence shown here is derived from an EMBL/GenBank/DDBJ whole genome shotgun (WGS) entry which is preliminary data.</text>
</comment>
<dbReference type="EMBL" id="QXFV01002151">
    <property type="protein sequence ID" value="KAE8992047.1"/>
    <property type="molecule type" value="Genomic_DNA"/>
</dbReference>
<dbReference type="EMBL" id="QXFT01002166">
    <property type="protein sequence ID" value="KAE9302749.1"/>
    <property type="molecule type" value="Genomic_DNA"/>
</dbReference>
<evidence type="ECO:0000313" key="4">
    <source>
        <dbReference type="Proteomes" id="UP000429607"/>
    </source>
</evidence>
<dbReference type="Proteomes" id="UP000434957">
    <property type="component" value="Unassembled WGS sequence"/>
</dbReference>
<evidence type="ECO:0000256" key="1">
    <source>
        <dbReference type="SAM" id="MobiDB-lite"/>
    </source>
</evidence>
<protein>
    <submittedName>
        <fullName evidence="2">Uncharacterized protein</fullName>
    </submittedName>
</protein>
<proteinExistence type="predicted"/>
<evidence type="ECO:0000313" key="5">
    <source>
        <dbReference type="Proteomes" id="UP000434957"/>
    </source>
</evidence>
<feature type="region of interest" description="Disordered" evidence="1">
    <location>
        <begin position="156"/>
        <end position="197"/>
    </location>
</feature>